<protein>
    <submittedName>
        <fullName evidence="1">Uncharacterized protein</fullName>
    </submittedName>
</protein>
<proteinExistence type="predicted"/>
<gene>
    <name evidence="1" type="ORF">POM88_028996</name>
</gene>
<dbReference type="EMBL" id="JAUIZM010000007">
    <property type="protein sequence ID" value="KAK1372803.1"/>
    <property type="molecule type" value="Genomic_DNA"/>
</dbReference>
<reference evidence="1" key="1">
    <citation type="submission" date="2023-02" db="EMBL/GenBank/DDBJ databases">
        <title>Genome of toxic invasive species Heracleum sosnowskyi carries increased number of genes despite the absence of recent whole-genome duplications.</title>
        <authorList>
            <person name="Schelkunov M."/>
            <person name="Shtratnikova V."/>
            <person name="Makarenko M."/>
            <person name="Klepikova A."/>
            <person name="Omelchenko D."/>
            <person name="Novikova G."/>
            <person name="Obukhova E."/>
            <person name="Bogdanov V."/>
            <person name="Penin A."/>
            <person name="Logacheva M."/>
        </authorList>
    </citation>
    <scope>NUCLEOTIDE SEQUENCE</scope>
    <source>
        <strain evidence="1">Hsosn_3</strain>
        <tissue evidence="1">Leaf</tissue>
    </source>
</reference>
<dbReference type="Proteomes" id="UP001237642">
    <property type="component" value="Unassembled WGS sequence"/>
</dbReference>
<dbReference type="AlphaFoldDB" id="A0AAD8HTX1"/>
<reference evidence="1" key="2">
    <citation type="submission" date="2023-05" db="EMBL/GenBank/DDBJ databases">
        <authorList>
            <person name="Schelkunov M.I."/>
        </authorList>
    </citation>
    <scope>NUCLEOTIDE SEQUENCE</scope>
    <source>
        <strain evidence="1">Hsosn_3</strain>
        <tissue evidence="1">Leaf</tissue>
    </source>
</reference>
<keyword evidence="2" id="KW-1185">Reference proteome</keyword>
<evidence type="ECO:0000313" key="2">
    <source>
        <dbReference type="Proteomes" id="UP001237642"/>
    </source>
</evidence>
<comment type="caution">
    <text evidence="1">The sequence shown here is derived from an EMBL/GenBank/DDBJ whole genome shotgun (WGS) entry which is preliminary data.</text>
</comment>
<name>A0AAD8HTX1_9APIA</name>
<evidence type="ECO:0000313" key="1">
    <source>
        <dbReference type="EMBL" id="KAK1372803.1"/>
    </source>
</evidence>
<accession>A0AAD8HTX1</accession>
<sequence>MTTPRINQRPLIISDENLGIHVKNWVLKAFLRTILTAPIRNPEPVELPMSEFVDWLQPSPKFNSQQSSPIDWDTPPSSPFQWDMVEHVEFVLKEEIDCWDATIIAIHIAAVSEGFCCTKLSF</sequence>
<organism evidence="1 2">
    <name type="scientific">Heracleum sosnowskyi</name>
    <dbReference type="NCBI Taxonomy" id="360622"/>
    <lineage>
        <taxon>Eukaryota</taxon>
        <taxon>Viridiplantae</taxon>
        <taxon>Streptophyta</taxon>
        <taxon>Embryophyta</taxon>
        <taxon>Tracheophyta</taxon>
        <taxon>Spermatophyta</taxon>
        <taxon>Magnoliopsida</taxon>
        <taxon>eudicotyledons</taxon>
        <taxon>Gunneridae</taxon>
        <taxon>Pentapetalae</taxon>
        <taxon>asterids</taxon>
        <taxon>campanulids</taxon>
        <taxon>Apiales</taxon>
        <taxon>Apiaceae</taxon>
        <taxon>Apioideae</taxon>
        <taxon>apioid superclade</taxon>
        <taxon>Tordylieae</taxon>
        <taxon>Tordyliinae</taxon>
        <taxon>Heracleum</taxon>
    </lineage>
</organism>